<evidence type="ECO:0000313" key="3">
    <source>
        <dbReference type="Proteomes" id="UP000507222"/>
    </source>
</evidence>
<organism evidence="2 3">
    <name type="scientific">Prunus armeniaca</name>
    <name type="common">Apricot</name>
    <name type="synonym">Armeniaca vulgaris</name>
    <dbReference type="NCBI Taxonomy" id="36596"/>
    <lineage>
        <taxon>Eukaryota</taxon>
        <taxon>Viridiplantae</taxon>
        <taxon>Streptophyta</taxon>
        <taxon>Embryophyta</taxon>
        <taxon>Tracheophyta</taxon>
        <taxon>Spermatophyta</taxon>
        <taxon>Magnoliopsida</taxon>
        <taxon>eudicotyledons</taxon>
        <taxon>Gunneridae</taxon>
        <taxon>Pentapetalae</taxon>
        <taxon>rosids</taxon>
        <taxon>fabids</taxon>
        <taxon>Rosales</taxon>
        <taxon>Rosaceae</taxon>
        <taxon>Amygdaloideae</taxon>
        <taxon>Amygdaleae</taxon>
        <taxon>Prunus</taxon>
    </lineage>
</organism>
<proteinExistence type="predicted"/>
<evidence type="ECO:0000256" key="1">
    <source>
        <dbReference type="SAM" id="MobiDB-lite"/>
    </source>
</evidence>
<name>A0A6J5TJY4_PRUAR</name>
<dbReference type="EMBL" id="CAEKDK010000001">
    <property type="protein sequence ID" value="CAB4264211.1"/>
    <property type="molecule type" value="Genomic_DNA"/>
</dbReference>
<dbReference type="AlphaFoldDB" id="A0A6J5TJY4"/>
<gene>
    <name evidence="2" type="ORF">CURHAP_LOCUS5888</name>
</gene>
<dbReference type="Proteomes" id="UP000507222">
    <property type="component" value="Unassembled WGS sequence"/>
</dbReference>
<sequence length="166" mass="18105">MGEEERPAKRVNQASGRIIAKVRPLTPGGSLRGMSGAREIVGTSSDEVATGQHNQPNTDSSGRDKGDQPTLSFPRDSNAHPYGPNGMVTFGYDNNLALVELNFPSQIVRHSNWKGPLSFEQVMDLRRAQISMGHQYIMDWDTPGPSMRAPSVEDNNPYIGPTLGTL</sequence>
<accession>A0A6J5TJY4</accession>
<reference evidence="2 3" key="1">
    <citation type="submission" date="2020-05" db="EMBL/GenBank/DDBJ databases">
        <authorList>
            <person name="Campoy J."/>
            <person name="Schneeberger K."/>
            <person name="Spophaly S."/>
        </authorList>
    </citation>
    <scope>NUCLEOTIDE SEQUENCE [LARGE SCALE GENOMIC DNA]</scope>
    <source>
        <strain evidence="2">PruArmRojPasFocal</strain>
    </source>
</reference>
<protein>
    <submittedName>
        <fullName evidence="2">Uncharacterized protein</fullName>
    </submittedName>
</protein>
<feature type="region of interest" description="Disordered" evidence="1">
    <location>
        <begin position="1"/>
        <end position="84"/>
    </location>
</feature>
<evidence type="ECO:0000313" key="2">
    <source>
        <dbReference type="EMBL" id="CAB4264211.1"/>
    </source>
</evidence>
<feature type="compositionally biased region" description="Polar residues" evidence="1">
    <location>
        <begin position="42"/>
        <end position="60"/>
    </location>
</feature>